<evidence type="ECO:0000313" key="3">
    <source>
        <dbReference type="Proteomes" id="UP000027186"/>
    </source>
</evidence>
<dbReference type="Pfam" id="PF12224">
    <property type="entry name" value="Amidoligase_2"/>
    <property type="match status" value="1"/>
</dbReference>
<dbReference type="AlphaFoldDB" id="A0A060DRE0"/>
<evidence type="ECO:0000256" key="1">
    <source>
        <dbReference type="SAM" id="MobiDB-lite"/>
    </source>
</evidence>
<organism evidence="2 3">
    <name type="scientific">Azospirillum argentinense</name>
    <dbReference type="NCBI Taxonomy" id="2970906"/>
    <lineage>
        <taxon>Bacteria</taxon>
        <taxon>Pseudomonadati</taxon>
        <taxon>Pseudomonadota</taxon>
        <taxon>Alphaproteobacteria</taxon>
        <taxon>Rhodospirillales</taxon>
        <taxon>Azospirillaceae</taxon>
        <taxon>Azospirillum</taxon>
    </lineage>
</organism>
<geneLocation type="plasmid" evidence="2 3">
    <name>AbAZ39_p2</name>
</geneLocation>
<dbReference type="Proteomes" id="UP000027186">
    <property type="component" value="Plasmid AbAZ39_p2"/>
</dbReference>
<dbReference type="KEGG" id="abq:ABAZ39_25640"/>
<accession>A0A060DRE0</accession>
<name>A0A060DRE0_9PROT</name>
<proteinExistence type="predicted"/>
<feature type="region of interest" description="Disordered" evidence="1">
    <location>
        <begin position="1"/>
        <end position="38"/>
    </location>
</feature>
<protein>
    <recommendedName>
        <fullName evidence="4">Amidoligase enzyme</fullName>
    </recommendedName>
</protein>
<sequence length="328" mass="35923">MRGMRNHDPPPAAVSLPERRTSVHRSAPCFQRPPSTRTAQGAIRRVGVEVEFLGISARTAAQALARAFGGTCVEEDPHAFHVPDTAIGRLSVELDVRHAHPRRAAAVQRVRLNPAVAAWLGTALEGVVPRELITAPLPFDELHRVDDAVRALRDAGARGAGTTWLGSLGLHFNIDPPSLDADTITAVLKAFLMRNAQLRYGTTGQGLAPAFLPAPYPDDYVRRVVAPDYWPDLPTLAEDYLAANPTRNRDLDLLPLFLHLFPARVRAALPHEKIGSRAVFHYRLPQAHVSDPAWSIAGAWNGWAGVEALAADRDELVRLWRSLREQAA</sequence>
<keyword evidence="2" id="KW-0614">Plasmid</keyword>
<reference evidence="2 3" key="1">
    <citation type="journal article" date="2014" name="Genome Announc.">
        <title>Complete Genome Sequence of the Model Rhizosphere Strain Azospirillum brasilense Az39, Successfully Applied in Agriculture.</title>
        <authorList>
            <person name="Rivera D."/>
            <person name="Revale S."/>
            <person name="Molina R."/>
            <person name="Gualpa J."/>
            <person name="Puente M."/>
            <person name="Maroniche G."/>
            <person name="Paris G."/>
            <person name="Baker D."/>
            <person name="Clavijo B."/>
            <person name="McLay K."/>
            <person name="Spaepen S."/>
            <person name="Perticari A."/>
            <person name="Vazquez M."/>
            <person name="Wisniewski-Dye F."/>
            <person name="Watkins C."/>
            <person name="Martinez-Abarca F."/>
            <person name="Vanderleyden J."/>
            <person name="Cassan F."/>
        </authorList>
    </citation>
    <scope>NUCLEOTIDE SEQUENCE [LARGE SCALE GENOMIC DNA]</scope>
    <source>
        <strain evidence="2 3">Az39</strain>
        <plasmid evidence="2">AbAZ39_p2</plasmid>
    </source>
</reference>
<dbReference type="EMBL" id="CP007795">
    <property type="protein sequence ID" value="AIB15280.1"/>
    <property type="molecule type" value="Genomic_DNA"/>
</dbReference>
<gene>
    <name evidence="2" type="ORF">ABAZ39_25640</name>
</gene>
<dbReference type="InterPro" id="IPR022025">
    <property type="entry name" value="Amidoligase_2"/>
</dbReference>
<evidence type="ECO:0008006" key="4">
    <source>
        <dbReference type="Google" id="ProtNLM"/>
    </source>
</evidence>
<evidence type="ECO:0000313" key="2">
    <source>
        <dbReference type="EMBL" id="AIB15280.1"/>
    </source>
</evidence>